<keyword evidence="7" id="KW-0684">Rhamnose metabolism</keyword>
<evidence type="ECO:0000256" key="1">
    <source>
        <dbReference type="ARBA" id="ARBA00009156"/>
    </source>
</evidence>
<feature type="domain" description="Carbohydrate kinase FGGY N-terminal" evidence="8">
    <location>
        <begin position="70"/>
        <end position="242"/>
    </location>
</feature>
<keyword evidence="4" id="KW-0418">Kinase</keyword>
<gene>
    <name evidence="10" type="ORF">ROS62_16500</name>
</gene>
<evidence type="ECO:0000313" key="11">
    <source>
        <dbReference type="Proteomes" id="UP001181313"/>
    </source>
</evidence>
<evidence type="ECO:0000256" key="2">
    <source>
        <dbReference type="ARBA" id="ARBA00022679"/>
    </source>
</evidence>
<comment type="similarity">
    <text evidence="1">Belongs to the FGGY kinase family.</text>
</comment>
<dbReference type="GO" id="GO:0016740">
    <property type="term" value="F:transferase activity"/>
    <property type="evidence" value="ECO:0007669"/>
    <property type="project" value="UniProtKB-KW"/>
</dbReference>
<evidence type="ECO:0000256" key="7">
    <source>
        <dbReference type="ARBA" id="ARBA00023308"/>
    </source>
</evidence>
<keyword evidence="2 10" id="KW-0808">Transferase</keyword>
<evidence type="ECO:0000256" key="3">
    <source>
        <dbReference type="ARBA" id="ARBA00022741"/>
    </source>
</evidence>
<comment type="caution">
    <text evidence="10">The sequence shown here is derived from an EMBL/GenBank/DDBJ whole genome shotgun (WGS) entry which is preliminary data.</text>
</comment>
<evidence type="ECO:0000313" key="10">
    <source>
        <dbReference type="EMBL" id="MDT3726398.1"/>
    </source>
</evidence>
<protein>
    <submittedName>
        <fullName evidence="10">Rhamnulokinase family protein</fullName>
        <ecNumber evidence="10">2.7.1.-</ecNumber>
    </submittedName>
</protein>
<dbReference type="Gene3D" id="3.30.420.40">
    <property type="match status" value="2"/>
</dbReference>
<dbReference type="InterPro" id="IPR043129">
    <property type="entry name" value="ATPase_NBD"/>
</dbReference>
<dbReference type="EMBL" id="JAVSGH010000017">
    <property type="protein sequence ID" value="MDT3726398.1"/>
    <property type="molecule type" value="Genomic_DNA"/>
</dbReference>
<keyword evidence="11" id="KW-1185">Reference proteome</keyword>
<evidence type="ECO:0000259" key="8">
    <source>
        <dbReference type="Pfam" id="PF00370"/>
    </source>
</evidence>
<keyword evidence="5" id="KW-0067">ATP-binding</keyword>
<sequence>MSAAVKSYAAVDLGASSGRVMVGRVGPGSLELTEAHRFPNRPVRVPEGLRWDILSLYAGVLDGLKAAGTVDSVGIDSWAVDYGLLDADGALLGNPVHYRDSRTDHVAEKVWATVPAAELYAATGLQYAPFNTLYQLTAARESAQLAQARQLLLIPDLLAYWLTGEQGTELTNASTTQLIDPRTRDWAHGIADRLGIDLGLFAPLRRPGDPAGVLRPVVLEETGLAGPVPVTAVASHDTASAVAAVPADGERFAYICTGTWSLAGLELDAPVLTEESRTANFTNELGLDGTVRYLRNIMGLWLLQECLRAWGDPDLGALLLDAAKVPALRSVVDAGDSAFLAPGRMPERIAEACRASGQPVPATRAEITRCILDSLALAHRTAVEDAQQLAGRAVDVVHIVGGGTRNALLCQLTADACGLPVVAGPTEAAALGNVLVQARAQGRVGDLAAMRRLLASTQPLTRYEPRGDTRRWEAARARLAGHPPGLP</sequence>
<dbReference type="SUPFAM" id="SSF53067">
    <property type="entry name" value="Actin-like ATPase domain"/>
    <property type="match status" value="2"/>
</dbReference>
<dbReference type="CDD" id="cd07771">
    <property type="entry name" value="ASKHA_NBD_FGGY_RhaB-like"/>
    <property type="match status" value="1"/>
</dbReference>
<dbReference type="EC" id="2.7.1.-" evidence="10"/>
<dbReference type="InterPro" id="IPR013449">
    <property type="entry name" value="Rhamnulokinase"/>
</dbReference>
<name>A0ABU3I0A5_9ACTN</name>
<evidence type="ECO:0000256" key="6">
    <source>
        <dbReference type="ARBA" id="ARBA00023157"/>
    </source>
</evidence>
<dbReference type="Pfam" id="PF00370">
    <property type="entry name" value="FGGY_N"/>
    <property type="match status" value="1"/>
</dbReference>
<organism evidence="10 11">
    <name type="scientific">Streptomyces althioticus subsp. attaecolombicae</name>
    <dbReference type="NCBI Taxonomy" id="3075534"/>
    <lineage>
        <taxon>Bacteria</taxon>
        <taxon>Bacillati</taxon>
        <taxon>Actinomycetota</taxon>
        <taxon>Actinomycetes</taxon>
        <taxon>Kitasatosporales</taxon>
        <taxon>Streptomycetaceae</taxon>
        <taxon>Streptomyces</taxon>
        <taxon>Streptomyces althioticus group</taxon>
    </lineage>
</organism>
<accession>A0ABU3I0A5</accession>
<dbReference type="InterPro" id="IPR018484">
    <property type="entry name" value="FGGY_N"/>
</dbReference>
<evidence type="ECO:0000256" key="5">
    <source>
        <dbReference type="ARBA" id="ARBA00022840"/>
    </source>
</evidence>
<proteinExistence type="inferred from homology"/>
<dbReference type="InterPro" id="IPR018485">
    <property type="entry name" value="FGGY_C"/>
</dbReference>
<dbReference type="PANTHER" id="PTHR10196">
    <property type="entry name" value="SUGAR KINASE"/>
    <property type="match status" value="1"/>
</dbReference>
<evidence type="ECO:0000259" key="9">
    <source>
        <dbReference type="Pfam" id="PF02782"/>
    </source>
</evidence>
<dbReference type="PANTHER" id="PTHR10196:SF93">
    <property type="entry name" value="L-RHAMNULOKINASE"/>
    <property type="match status" value="1"/>
</dbReference>
<dbReference type="RefSeq" id="WP_093550510.1">
    <property type="nucleotide sequence ID" value="NZ_JAVSGH010000017.1"/>
</dbReference>
<evidence type="ECO:0000256" key="4">
    <source>
        <dbReference type="ARBA" id="ARBA00022777"/>
    </source>
</evidence>
<feature type="domain" description="Carbohydrate kinase FGGY C-terminal" evidence="9">
    <location>
        <begin position="253"/>
        <end position="440"/>
    </location>
</feature>
<keyword evidence="3" id="KW-0547">Nucleotide-binding</keyword>
<dbReference type="Proteomes" id="UP001181313">
    <property type="component" value="Unassembled WGS sequence"/>
</dbReference>
<reference evidence="10" key="1">
    <citation type="submission" date="2024-05" db="EMBL/GenBank/DDBJ databases">
        <title>30 novel species of actinomycetes from the DSMZ collection.</title>
        <authorList>
            <person name="Nouioui I."/>
        </authorList>
    </citation>
    <scope>NUCLEOTIDE SEQUENCE</scope>
    <source>
        <strain evidence="10">DSM 41972</strain>
    </source>
</reference>
<dbReference type="Pfam" id="PF02782">
    <property type="entry name" value="FGGY_C"/>
    <property type="match status" value="1"/>
</dbReference>
<keyword evidence="6" id="KW-1015">Disulfide bond</keyword>